<evidence type="ECO:0000313" key="1">
    <source>
        <dbReference type="EMBL" id="CAL1583658.1"/>
    </source>
</evidence>
<organism evidence="1 2">
    <name type="scientific">Knipowitschia caucasica</name>
    <name type="common">Caucasian dwarf goby</name>
    <name type="synonym">Pomatoschistus caucasicus</name>
    <dbReference type="NCBI Taxonomy" id="637954"/>
    <lineage>
        <taxon>Eukaryota</taxon>
        <taxon>Metazoa</taxon>
        <taxon>Chordata</taxon>
        <taxon>Craniata</taxon>
        <taxon>Vertebrata</taxon>
        <taxon>Euteleostomi</taxon>
        <taxon>Actinopterygii</taxon>
        <taxon>Neopterygii</taxon>
        <taxon>Teleostei</taxon>
        <taxon>Neoteleostei</taxon>
        <taxon>Acanthomorphata</taxon>
        <taxon>Gobiaria</taxon>
        <taxon>Gobiiformes</taxon>
        <taxon>Gobioidei</taxon>
        <taxon>Gobiidae</taxon>
        <taxon>Gobiinae</taxon>
        <taxon>Knipowitschia</taxon>
    </lineage>
</organism>
<evidence type="ECO:0000313" key="2">
    <source>
        <dbReference type="Proteomes" id="UP001497482"/>
    </source>
</evidence>
<dbReference type="AlphaFoldDB" id="A0AAV2K5C8"/>
<protein>
    <submittedName>
        <fullName evidence="1">Uncharacterized protein</fullName>
    </submittedName>
</protein>
<proteinExistence type="predicted"/>
<reference evidence="1 2" key="1">
    <citation type="submission" date="2024-04" db="EMBL/GenBank/DDBJ databases">
        <authorList>
            <person name="Waldvogel A.-M."/>
            <person name="Schoenle A."/>
        </authorList>
    </citation>
    <scope>NUCLEOTIDE SEQUENCE [LARGE SCALE GENOMIC DNA]</scope>
</reference>
<keyword evidence="2" id="KW-1185">Reference proteome</keyword>
<dbReference type="Proteomes" id="UP001497482">
    <property type="component" value="Chromosome 16"/>
</dbReference>
<accession>A0AAV2K5C8</accession>
<sequence>MSGSSSEKEGAGYIYANLENRGKNIGHAMMGPIQECYMTKGSDCTVKLRPAIVYGQLVRLHVVITDKMGQPWSEGPLHYRGRGRPAWRDYITVAEARDNNAHLIIAIARGAEELSACGFVHARVSFVQPPSSPPREDPQGAPQILHLFHPSNVIQTPQNPTAAEGSMFVSWDSVLQ</sequence>
<name>A0AAV2K5C8_KNICA</name>
<dbReference type="EMBL" id="OZ035838">
    <property type="protein sequence ID" value="CAL1583658.1"/>
    <property type="molecule type" value="Genomic_DNA"/>
</dbReference>
<gene>
    <name evidence="1" type="ORF">KC01_LOCUS14108</name>
</gene>